<protein>
    <recommendedName>
        <fullName evidence="4">Transmembrane protein</fullName>
    </recommendedName>
</protein>
<accession>A0AAV0ZG81</accession>
<keyword evidence="1" id="KW-0812">Transmembrane</keyword>
<evidence type="ECO:0000256" key="1">
    <source>
        <dbReference type="SAM" id="Phobius"/>
    </source>
</evidence>
<evidence type="ECO:0008006" key="4">
    <source>
        <dbReference type="Google" id="ProtNLM"/>
    </source>
</evidence>
<gene>
    <name evidence="2" type="ORF">VFH_II052440</name>
</gene>
<reference evidence="2 3" key="1">
    <citation type="submission" date="2023-01" db="EMBL/GenBank/DDBJ databases">
        <authorList>
            <person name="Kreplak J."/>
        </authorList>
    </citation>
    <scope>NUCLEOTIDE SEQUENCE [LARGE SCALE GENOMIC DNA]</scope>
</reference>
<evidence type="ECO:0000313" key="3">
    <source>
        <dbReference type="Proteomes" id="UP001157006"/>
    </source>
</evidence>
<dbReference type="AlphaFoldDB" id="A0AAV0ZG81"/>
<evidence type="ECO:0000313" key="2">
    <source>
        <dbReference type="EMBL" id="CAI8596811.1"/>
    </source>
</evidence>
<keyword evidence="1" id="KW-1133">Transmembrane helix</keyword>
<keyword evidence="1" id="KW-0472">Membrane</keyword>
<dbReference type="PANTHER" id="PTHR37716:SF1">
    <property type="entry name" value="OS07G0568900 PROTEIN"/>
    <property type="match status" value="1"/>
</dbReference>
<feature type="transmembrane region" description="Helical" evidence="1">
    <location>
        <begin position="118"/>
        <end position="141"/>
    </location>
</feature>
<organism evidence="2 3">
    <name type="scientific">Vicia faba</name>
    <name type="common">Broad bean</name>
    <name type="synonym">Faba vulgaris</name>
    <dbReference type="NCBI Taxonomy" id="3906"/>
    <lineage>
        <taxon>Eukaryota</taxon>
        <taxon>Viridiplantae</taxon>
        <taxon>Streptophyta</taxon>
        <taxon>Embryophyta</taxon>
        <taxon>Tracheophyta</taxon>
        <taxon>Spermatophyta</taxon>
        <taxon>Magnoliopsida</taxon>
        <taxon>eudicotyledons</taxon>
        <taxon>Gunneridae</taxon>
        <taxon>Pentapetalae</taxon>
        <taxon>rosids</taxon>
        <taxon>fabids</taxon>
        <taxon>Fabales</taxon>
        <taxon>Fabaceae</taxon>
        <taxon>Papilionoideae</taxon>
        <taxon>50 kb inversion clade</taxon>
        <taxon>NPAAA clade</taxon>
        <taxon>Hologalegina</taxon>
        <taxon>IRL clade</taxon>
        <taxon>Fabeae</taxon>
        <taxon>Vicia</taxon>
    </lineage>
</organism>
<dbReference type="PANTHER" id="PTHR37716">
    <property type="entry name" value="OS07G0568900 PROTEIN"/>
    <property type="match status" value="1"/>
</dbReference>
<dbReference type="GO" id="GO:0009535">
    <property type="term" value="C:chloroplast thylakoid membrane"/>
    <property type="evidence" value="ECO:0007669"/>
    <property type="project" value="TreeGrafter"/>
</dbReference>
<name>A0AAV0ZG81_VICFA</name>
<keyword evidence="3" id="KW-1185">Reference proteome</keyword>
<sequence>MLFSMKLHCFYKHPPSSLFASVSKPLLNNHKSIFKERSLIKNPSSFSLSGIVHALNEDSKQYEIDPEKAKEALKELDQKIQSISNKQVSSPKLKVLDMKPTREEMTSENGKLEISESFLGLLAGGLVLLTILYNVLFITVIKPSIDGP</sequence>
<dbReference type="Proteomes" id="UP001157006">
    <property type="component" value="Chromosome 2"/>
</dbReference>
<proteinExistence type="predicted"/>
<dbReference type="EMBL" id="OX451737">
    <property type="protein sequence ID" value="CAI8596811.1"/>
    <property type="molecule type" value="Genomic_DNA"/>
</dbReference>